<sequence length="226" mass="26178">MIKYLMKNQLLHIGVIEVINRNSAEILYSEDDGVLLKEKISGAYMLSVESFEKGKSLIDELNEGNLFLVHQEFMTDYIIKKFNLAHKLECFQASYMSKNKLKVKSELEIRPLNINQKEVILENYNKLSEEEIDILLNTESLFGGYKEDKLVGFIGNHLEGSIGLLEIFPPYRRLGYGETLECFMVNHMLEQGRVPFGHIEIENDKSIALQKKLGFTLSEDKLYWLF</sequence>
<organism evidence="2 3">
    <name type="scientific">Clostridium intestinale DSM 6191</name>
    <dbReference type="NCBI Taxonomy" id="1121320"/>
    <lineage>
        <taxon>Bacteria</taxon>
        <taxon>Bacillati</taxon>
        <taxon>Bacillota</taxon>
        <taxon>Clostridia</taxon>
        <taxon>Eubacteriales</taxon>
        <taxon>Clostridiaceae</taxon>
        <taxon>Clostridium</taxon>
    </lineage>
</organism>
<dbReference type="InterPro" id="IPR016181">
    <property type="entry name" value="Acyl_CoA_acyltransferase"/>
</dbReference>
<evidence type="ECO:0000313" key="3">
    <source>
        <dbReference type="Proteomes" id="UP000184241"/>
    </source>
</evidence>
<proteinExistence type="predicted"/>
<dbReference type="PROSITE" id="PS51186">
    <property type="entry name" value="GNAT"/>
    <property type="match status" value="1"/>
</dbReference>
<evidence type="ECO:0000259" key="1">
    <source>
        <dbReference type="PROSITE" id="PS51186"/>
    </source>
</evidence>
<dbReference type="GO" id="GO:0016747">
    <property type="term" value="F:acyltransferase activity, transferring groups other than amino-acyl groups"/>
    <property type="evidence" value="ECO:0007669"/>
    <property type="project" value="InterPro"/>
</dbReference>
<dbReference type="AlphaFoldDB" id="A0A1M5W125"/>
<dbReference type="PANTHER" id="PTHR20958:SF6">
    <property type="entry name" value="GLYCINE N-ACYLTRANSFERASE-LIKE PROTEIN"/>
    <property type="match status" value="1"/>
</dbReference>
<dbReference type="InterPro" id="IPR000182">
    <property type="entry name" value="GNAT_dom"/>
</dbReference>
<dbReference type="SUPFAM" id="SSF55729">
    <property type="entry name" value="Acyl-CoA N-acyltransferases (Nat)"/>
    <property type="match status" value="1"/>
</dbReference>
<dbReference type="InterPro" id="IPR053225">
    <property type="entry name" value="Acyl-CoA_N-acyltransferase"/>
</dbReference>
<gene>
    <name evidence="2" type="ORF">SAMN02745941_00877</name>
</gene>
<dbReference type="RefSeq" id="WP_073017105.1">
    <property type="nucleotide sequence ID" value="NZ_FQXU01000004.1"/>
</dbReference>
<dbReference type="Proteomes" id="UP000184241">
    <property type="component" value="Unassembled WGS sequence"/>
</dbReference>
<reference evidence="2 3" key="1">
    <citation type="submission" date="2016-11" db="EMBL/GenBank/DDBJ databases">
        <authorList>
            <person name="Jaros S."/>
            <person name="Januszkiewicz K."/>
            <person name="Wedrychowicz H."/>
        </authorList>
    </citation>
    <scope>NUCLEOTIDE SEQUENCE [LARGE SCALE GENOMIC DNA]</scope>
    <source>
        <strain evidence="2 3">DSM 6191</strain>
    </source>
</reference>
<evidence type="ECO:0000313" key="2">
    <source>
        <dbReference type="EMBL" id="SHH81177.1"/>
    </source>
</evidence>
<name>A0A1M5W125_9CLOT</name>
<dbReference type="Pfam" id="PF08445">
    <property type="entry name" value="FR47"/>
    <property type="match status" value="1"/>
</dbReference>
<dbReference type="EMBL" id="FQXU01000004">
    <property type="protein sequence ID" value="SHH81177.1"/>
    <property type="molecule type" value="Genomic_DNA"/>
</dbReference>
<dbReference type="PANTHER" id="PTHR20958">
    <property type="entry name" value="GLYCINE N-ACYLTRANSFERASE-LIKE PROTEIN"/>
    <property type="match status" value="1"/>
</dbReference>
<dbReference type="Gene3D" id="3.40.630.30">
    <property type="match status" value="1"/>
</dbReference>
<feature type="domain" description="N-acetyltransferase" evidence="1">
    <location>
        <begin position="107"/>
        <end position="226"/>
    </location>
</feature>
<dbReference type="InterPro" id="IPR013653">
    <property type="entry name" value="GCN5-like_dom"/>
</dbReference>
<protein>
    <submittedName>
        <fullName evidence="2">FR47-like protein</fullName>
    </submittedName>
</protein>
<accession>A0A1M5W125</accession>